<evidence type="ECO:0000256" key="1">
    <source>
        <dbReference type="ARBA" id="ARBA00022729"/>
    </source>
</evidence>
<proteinExistence type="predicted"/>
<dbReference type="EMBL" id="JAHYXK010000002">
    <property type="protein sequence ID" value="MBW7466301.1"/>
    <property type="molecule type" value="Genomic_DNA"/>
</dbReference>
<organism evidence="5 6">
    <name type="scientific">Pontibacter aydingkolensis</name>
    <dbReference type="NCBI Taxonomy" id="1911536"/>
    <lineage>
        <taxon>Bacteria</taxon>
        <taxon>Pseudomonadati</taxon>
        <taxon>Bacteroidota</taxon>
        <taxon>Cytophagia</taxon>
        <taxon>Cytophagales</taxon>
        <taxon>Hymenobacteraceae</taxon>
        <taxon>Pontibacter</taxon>
    </lineage>
</organism>
<keyword evidence="1 3" id="KW-0732">Signal</keyword>
<reference evidence="5 6" key="1">
    <citation type="journal article" date="2016" name="Int. J. Syst. Evol. Microbiol.">
        <title>Pontibacter aydingkolensis sp. nov., isolated from soil of a salt lake.</title>
        <authorList>
            <person name="Osman G."/>
            <person name="Zhang T."/>
            <person name="Lou K."/>
            <person name="Gao Y."/>
            <person name="Chang W."/>
            <person name="Lin Q."/>
            <person name="Yang H.M."/>
            <person name="Huo X.D."/>
            <person name="Wang N."/>
        </authorList>
    </citation>
    <scope>NUCLEOTIDE SEQUENCE [LARGE SCALE GENOMIC DNA]</scope>
    <source>
        <strain evidence="5 6">KACC 19255</strain>
    </source>
</reference>
<evidence type="ECO:0000256" key="3">
    <source>
        <dbReference type="SAM" id="SignalP"/>
    </source>
</evidence>
<feature type="compositionally biased region" description="Polar residues" evidence="2">
    <location>
        <begin position="33"/>
        <end position="46"/>
    </location>
</feature>
<name>A0ABS7CR20_9BACT</name>
<feature type="domain" description="SbsA Ig-like" evidence="4">
    <location>
        <begin position="31"/>
        <end position="130"/>
    </location>
</feature>
<dbReference type="Pfam" id="PF13205">
    <property type="entry name" value="Big_5"/>
    <property type="match status" value="1"/>
</dbReference>
<dbReference type="InterPro" id="IPR013784">
    <property type="entry name" value="Carb-bd-like_fold"/>
</dbReference>
<keyword evidence="6" id="KW-1185">Reference proteome</keyword>
<evidence type="ECO:0000256" key="2">
    <source>
        <dbReference type="SAM" id="MobiDB-lite"/>
    </source>
</evidence>
<dbReference type="InterPro" id="IPR013783">
    <property type="entry name" value="Ig-like_fold"/>
</dbReference>
<evidence type="ECO:0000313" key="5">
    <source>
        <dbReference type="EMBL" id="MBW7466301.1"/>
    </source>
</evidence>
<dbReference type="PROSITE" id="PS51257">
    <property type="entry name" value="PROKAR_LIPOPROTEIN"/>
    <property type="match status" value="1"/>
</dbReference>
<evidence type="ECO:0000259" key="4">
    <source>
        <dbReference type="Pfam" id="PF13205"/>
    </source>
</evidence>
<evidence type="ECO:0000313" key="6">
    <source>
        <dbReference type="Proteomes" id="UP000813018"/>
    </source>
</evidence>
<feature type="signal peptide" evidence="3">
    <location>
        <begin position="1"/>
        <end position="20"/>
    </location>
</feature>
<feature type="region of interest" description="Disordered" evidence="2">
    <location>
        <begin position="24"/>
        <end position="46"/>
    </location>
</feature>
<sequence length="537" mass="60356">MKLTQIILILSTTFIAVSCASVSAPEGGERDQTPPTLQSSNPKDQELNVRTQTITLTFDEEVQQNKLNTELLITPNTDNKYKLKTNRNVMSLEFEKPFLDNTTYTFNFREGVTDITEKNKAANLRLSFSTGSFIDSSKVSGTVVDLFTQQPQKGVIVALYPTRDTLSIRKNKPYYQTQTDDAGKYELTNVKEGDYRIYALADKNNNAFYDNEDEKIAYLAQPINITATTEPVTLELIKIDTKKPILLRREFYTDRFTGNYNEGIRTFRANPVQAPTQKLNYKILTDGKAVDLFKTQNYTGGKTILTAVDSAGNITADTVDIKFEGKRASRIKGAQLKVTNTRNSQNYAAGSEVTLELETPVTITGKEPVSILSDTIVAAKIRYPEELALDSTRTEMRLRIPKLKGQTRNISIVIDSTSVRPLEGAPLSFSRIPLTLAESGGVGSVRGTVSTKYTSYSIQLITQDYKVVQEVNNTKAFQFKNITPGTYRIRVLIDENNNGKWDAGDPEFKRQPEKVYLYNKTLDVRANWEMEGEKLEF</sequence>
<dbReference type="RefSeq" id="WP_219876178.1">
    <property type="nucleotide sequence ID" value="NZ_JAHYXK010000002.1"/>
</dbReference>
<gene>
    <name evidence="5" type="ORF">K0O23_04415</name>
</gene>
<dbReference type="InterPro" id="IPR032812">
    <property type="entry name" value="SbsA_Ig"/>
</dbReference>
<protein>
    <submittedName>
        <fullName evidence="5">Ig-like domain-containing protein</fullName>
    </submittedName>
</protein>
<comment type="caution">
    <text evidence="5">The sequence shown here is derived from an EMBL/GenBank/DDBJ whole genome shotgun (WGS) entry which is preliminary data.</text>
</comment>
<feature type="chain" id="PRO_5045051389" evidence="3">
    <location>
        <begin position="21"/>
        <end position="537"/>
    </location>
</feature>
<dbReference type="Proteomes" id="UP000813018">
    <property type="component" value="Unassembled WGS sequence"/>
</dbReference>
<dbReference type="SUPFAM" id="SSF49452">
    <property type="entry name" value="Starch-binding domain-like"/>
    <property type="match status" value="1"/>
</dbReference>
<dbReference type="Gene3D" id="2.60.40.10">
    <property type="entry name" value="Immunoglobulins"/>
    <property type="match status" value="1"/>
</dbReference>
<accession>A0ABS7CR20</accession>